<reference evidence="8" key="1">
    <citation type="journal article" date="2019" name="Int. J. Syst. Evol. Microbiol.">
        <title>The Global Catalogue of Microorganisms (GCM) 10K type strain sequencing project: providing services to taxonomists for standard genome sequencing and annotation.</title>
        <authorList>
            <consortium name="The Broad Institute Genomics Platform"/>
            <consortium name="The Broad Institute Genome Sequencing Center for Infectious Disease"/>
            <person name="Wu L."/>
            <person name="Ma J."/>
        </authorList>
    </citation>
    <scope>NUCLEOTIDE SEQUENCE [LARGE SCALE GENOMIC DNA]</scope>
    <source>
        <strain evidence="8">CGMCC 1.12931</strain>
    </source>
</reference>
<accession>A0ABQ1SG87</accession>
<evidence type="ECO:0000313" key="7">
    <source>
        <dbReference type="EMBL" id="GGE28984.1"/>
    </source>
</evidence>
<dbReference type="PRINTS" id="PR00507">
    <property type="entry name" value="N12N6MTFRASE"/>
</dbReference>
<protein>
    <recommendedName>
        <fullName evidence="1">site-specific DNA-methyltransferase (adenine-specific)</fullName>
        <ecNumber evidence="1">2.1.1.72</ecNumber>
    </recommendedName>
</protein>
<dbReference type="Proteomes" id="UP000599179">
    <property type="component" value="Unassembled WGS sequence"/>
</dbReference>
<evidence type="ECO:0000256" key="2">
    <source>
        <dbReference type="ARBA" id="ARBA00022603"/>
    </source>
</evidence>
<dbReference type="InterPro" id="IPR050953">
    <property type="entry name" value="N4_N6_ade-DNA_methylase"/>
</dbReference>
<dbReference type="Gene3D" id="3.40.50.150">
    <property type="entry name" value="Vaccinia Virus protein VP39"/>
    <property type="match status" value="1"/>
</dbReference>
<feature type="domain" description="Type II methyltransferase M.TaqI-like" evidence="6">
    <location>
        <begin position="203"/>
        <end position="327"/>
    </location>
</feature>
<sequence>MIVESLKKERINIDYVVDEYLKSEDSEKIIGHYIITSHVKPKNIYTEKTDFLERYRSELLTLCKIFDSVPLPVNIAEQIPEIIEFYPFALRFRDELKFNDTDSVSYIFNQIDNYFPVINTREYGEYYSNENLINILLDNLQTKINPNNKVIDPSSGAGFFLFHYLKKIIDNQPSKNELSELRNNIFGYDIFPFPIIVSKILLGKLIVNYDDVFLNPYHFPNIRIQNTLKTLSCISNDNETFDLIIGNPPYFRIDPHEENNICKCVSYGHNYIHNLFLHWSIQHLKPNGELGFIIPQSILSGFYYQKMRQEIMQNLSVDLIITNKEHEKSFSVQQDIMLLLATKRNQTENYNIGVSNNSLTNITRYSVDTNIFKNSLKVIPLFKNKEEYENFRKLSQKPIVKHLSSYKIKTGNFVWNQNKESCFYKKVPKSIPLINGPNINNDGINLENQRNSTFPYCIPNKSKYVKNDTLIIYRRMSPIGNIDRMIATIIDNKDKRFSNGYVLENHVNFINGTESKLKALLKFITSREFNNLINSFCHTNQVSSNDLKTIFELLSSYNNEQN</sequence>
<keyword evidence="2" id="KW-0489">Methyltransferase</keyword>
<keyword evidence="4" id="KW-0949">S-adenosyl-L-methionine</keyword>
<dbReference type="InterPro" id="IPR011639">
    <property type="entry name" value="MethylTrfase_TaqI-like_dom"/>
</dbReference>
<comment type="caution">
    <text evidence="7">The sequence shown here is derived from an EMBL/GenBank/DDBJ whole genome shotgun (WGS) entry which is preliminary data.</text>
</comment>
<keyword evidence="8" id="KW-1185">Reference proteome</keyword>
<gene>
    <name evidence="7" type="ORF">GCM10010832_06990</name>
</gene>
<proteinExistence type="predicted"/>
<evidence type="ECO:0000256" key="3">
    <source>
        <dbReference type="ARBA" id="ARBA00022679"/>
    </source>
</evidence>
<dbReference type="InterPro" id="IPR002052">
    <property type="entry name" value="DNA_methylase_N6_adenine_CS"/>
</dbReference>
<dbReference type="EMBL" id="BMGM01000002">
    <property type="protein sequence ID" value="GGE28984.1"/>
    <property type="molecule type" value="Genomic_DNA"/>
</dbReference>
<evidence type="ECO:0000259" key="6">
    <source>
        <dbReference type="Pfam" id="PF07669"/>
    </source>
</evidence>
<dbReference type="RefSeq" id="WP_188457703.1">
    <property type="nucleotide sequence ID" value="NZ_BMGM01000002.1"/>
</dbReference>
<evidence type="ECO:0000256" key="5">
    <source>
        <dbReference type="ARBA" id="ARBA00047942"/>
    </source>
</evidence>
<organism evidence="7 8">
    <name type="scientific">Psychroflexus planctonicus</name>
    <dbReference type="NCBI Taxonomy" id="1526575"/>
    <lineage>
        <taxon>Bacteria</taxon>
        <taxon>Pseudomonadati</taxon>
        <taxon>Bacteroidota</taxon>
        <taxon>Flavobacteriia</taxon>
        <taxon>Flavobacteriales</taxon>
        <taxon>Flavobacteriaceae</taxon>
        <taxon>Psychroflexus</taxon>
    </lineage>
</organism>
<evidence type="ECO:0000256" key="1">
    <source>
        <dbReference type="ARBA" id="ARBA00011900"/>
    </source>
</evidence>
<comment type="catalytic activity">
    <reaction evidence="5">
        <text>a 2'-deoxyadenosine in DNA + S-adenosyl-L-methionine = an N(6)-methyl-2'-deoxyadenosine in DNA + S-adenosyl-L-homocysteine + H(+)</text>
        <dbReference type="Rhea" id="RHEA:15197"/>
        <dbReference type="Rhea" id="RHEA-COMP:12418"/>
        <dbReference type="Rhea" id="RHEA-COMP:12419"/>
        <dbReference type="ChEBI" id="CHEBI:15378"/>
        <dbReference type="ChEBI" id="CHEBI:57856"/>
        <dbReference type="ChEBI" id="CHEBI:59789"/>
        <dbReference type="ChEBI" id="CHEBI:90615"/>
        <dbReference type="ChEBI" id="CHEBI:90616"/>
        <dbReference type="EC" id="2.1.1.72"/>
    </reaction>
</comment>
<name>A0ABQ1SG87_9FLAO</name>
<dbReference type="PANTHER" id="PTHR33841">
    <property type="entry name" value="DNA METHYLTRANSFERASE YEEA-RELATED"/>
    <property type="match status" value="1"/>
</dbReference>
<evidence type="ECO:0000256" key="4">
    <source>
        <dbReference type="ARBA" id="ARBA00022691"/>
    </source>
</evidence>
<dbReference type="SUPFAM" id="SSF53335">
    <property type="entry name" value="S-adenosyl-L-methionine-dependent methyltransferases"/>
    <property type="match status" value="1"/>
</dbReference>
<evidence type="ECO:0000313" key="8">
    <source>
        <dbReference type="Proteomes" id="UP000599179"/>
    </source>
</evidence>
<dbReference type="Pfam" id="PF07669">
    <property type="entry name" value="Eco57I"/>
    <property type="match status" value="1"/>
</dbReference>
<dbReference type="EC" id="2.1.1.72" evidence="1"/>
<dbReference type="InterPro" id="IPR029063">
    <property type="entry name" value="SAM-dependent_MTases_sf"/>
</dbReference>
<keyword evidence="3" id="KW-0808">Transferase</keyword>
<dbReference type="PROSITE" id="PS00092">
    <property type="entry name" value="N6_MTASE"/>
    <property type="match status" value="1"/>
</dbReference>
<dbReference type="PANTHER" id="PTHR33841:SF1">
    <property type="entry name" value="DNA METHYLTRANSFERASE A"/>
    <property type="match status" value="1"/>
</dbReference>